<dbReference type="PROSITE" id="PS50048">
    <property type="entry name" value="ZN2_CY6_FUNGAL_2"/>
    <property type="match status" value="1"/>
</dbReference>
<dbReference type="AlphaFoldDB" id="A0A3F3PP04"/>
<organism evidence="9 10">
    <name type="scientific">Aspergillus welwitschiae</name>
    <dbReference type="NCBI Taxonomy" id="1341132"/>
    <lineage>
        <taxon>Eukaryota</taxon>
        <taxon>Fungi</taxon>
        <taxon>Dikarya</taxon>
        <taxon>Ascomycota</taxon>
        <taxon>Pezizomycotina</taxon>
        <taxon>Eurotiomycetes</taxon>
        <taxon>Eurotiomycetidae</taxon>
        <taxon>Eurotiales</taxon>
        <taxon>Aspergillaceae</taxon>
        <taxon>Aspergillus</taxon>
        <taxon>Aspergillus subgen. Circumdati</taxon>
    </lineage>
</organism>
<feature type="compositionally biased region" description="Low complexity" evidence="7">
    <location>
        <begin position="96"/>
        <end position="107"/>
    </location>
</feature>
<accession>A0A3F3PP04</accession>
<dbReference type="GO" id="GO:0008270">
    <property type="term" value="F:zinc ion binding"/>
    <property type="evidence" value="ECO:0007669"/>
    <property type="project" value="InterPro"/>
</dbReference>
<evidence type="ECO:0000313" key="9">
    <source>
        <dbReference type="EMBL" id="RDH28681.1"/>
    </source>
</evidence>
<feature type="region of interest" description="Disordered" evidence="7">
    <location>
        <begin position="141"/>
        <end position="160"/>
    </location>
</feature>
<evidence type="ECO:0000259" key="8">
    <source>
        <dbReference type="PROSITE" id="PS50048"/>
    </source>
</evidence>
<name>A0A3F3PP04_9EURO</name>
<feature type="compositionally biased region" description="Low complexity" evidence="7">
    <location>
        <begin position="72"/>
        <end position="82"/>
    </location>
</feature>
<keyword evidence="4" id="KW-0238">DNA-binding</keyword>
<feature type="region of interest" description="Disordered" evidence="7">
    <location>
        <begin position="67"/>
        <end position="108"/>
    </location>
</feature>
<dbReference type="SMART" id="SM00906">
    <property type="entry name" value="Fungal_trans"/>
    <property type="match status" value="1"/>
</dbReference>
<dbReference type="InterPro" id="IPR007219">
    <property type="entry name" value="XnlR_reg_dom"/>
</dbReference>
<keyword evidence="6" id="KW-0539">Nucleus</keyword>
<dbReference type="GO" id="GO:0000981">
    <property type="term" value="F:DNA-binding transcription factor activity, RNA polymerase II-specific"/>
    <property type="evidence" value="ECO:0007669"/>
    <property type="project" value="InterPro"/>
</dbReference>
<reference evidence="9 10" key="1">
    <citation type="submission" date="2018-07" db="EMBL/GenBank/DDBJ databases">
        <title>The genomes of Aspergillus section Nigri reveals drivers in fungal speciation.</title>
        <authorList>
            <consortium name="DOE Joint Genome Institute"/>
            <person name="Vesth T.C."/>
            <person name="Nybo J."/>
            <person name="Theobald S."/>
            <person name="Brandl J."/>
            <person name="Frisvad J.C."/>
            <person name="Nielsen K.F."/>
            <person name="Lyhne E.K."/>
            <person name="Kogle M.E."/>
            <person name="Kuo A."/>
            <person name="Riley R."/>
            <person name="Clum A."/>
            <person name="Nolan M."/>
            <person name="Lipzen A."/>
            <person name="Salamov A."/>
            <person name="Henrissat B."/>
            <person name="Wiebenga A."/>
            <person name="De vries R.P."/>
            <person name="Grigoriev I.V."/>
            <person name="Mortensen U.H."/>
            <person name="Andersen M.R."/>
            <person name="Baker S.E."/>
        </authorList>
    </citation>
    <scope>NUCLEOTIDE SEQUENCE [LARGE SCALE GENOMIC DNA]</scope>
    <source>
        <strain evidence="9 10">CBS 139.54b</strain>
    </source>
</reference>
<evidence type="ECO:0000256" key="4">
    <source>
        <dbReference type="ARBA" id="ARBA00023125"/>
    </source>
</evidence>
<dbReference type="InterPro" id="IPR036864">
    <property type="entry name" value="Zn2-C6_fun-type_DNA-bd_sf"/>
</dbReference>
<gene>
    <name evidence="9" type="ORF">BDQ94DRAFT_162647</name>
</gene>
<keyword evidence="5" id="KW-0804">Transcription</keyword>
<dbReference type="Proteomes" id="UP000253729">
    <property type="component" value="Unassembled WGS sequence"/>
</dbReference>
<dbReference type="GO" id="GO:0006351">
    <property type="term" value="P:DNA-templated transcription"/>
    <property type="evidence" value="ECO:0007669"/>
    <property type="project" value="InterPro"/>
</dbReference>
<keyword evidence="10" id="KW-1185">Reference proteome</keyword>
<proteinExistence type="predicted"/>
<feature type="domain" description="Zn(2)-C6 fungal-type" evidence="8">
    <location>
        <begin position="16"/>
        <end position="49"/>
    </location>
</feature>
<keyword evidence="3" id="KW-0805">Transcription regulation</keyword>
<dbReference type="GeneID" id="38137944"/>
<dbReference type="PROSITE" id="PS00463">
    <property type="entry name" value="ZN2_CY6_FUNGAL_1"/>
    <property type="match status" value="1"/>
</dbReference>
<evidence type="ECO:0000256" key="5">
    <source>
        <dbReference type="ARBA" id="ARBA00023163"/>
    </source>
</evidence>
<dbReference type="InterPro" id="IPR052073">
    <property type="entry name" value="Amide_Lactam_Regulators"/>
</dbReference>
<dbReference type="SMART" id="SM00066">
    <property type="entry name" value="GAL4"/>
    <property type="match status" value="1"/>
</dbReference>
<dbReference type="GO" id="GO:0009893">
    <property type="term" value="P:positive regulation of metabolic process"/>
    <property type="evidence" value="ECO:0007669"/>
    <property type="project" value="UniProtKB-ARBA"/>
</dbReference>
<dbReference type="PANTHER" id="PTHR47171">
    <property type="entry name" value="FARA-RELATED"/>
    <property type="match status" value="1"/>
</dbReference>
<evidence type="ECO:0000256" key="3">
    <source>
        <dbReference type="ARBA" id="ARBA00023015"/>
    </source>
</evidence>
<keyword evidence="2" id="KW-0862">Zinc</keyword>
<dbReference type="SUPFAM" id="SSF57701">
    <property type="entry name" value="Zn2/Cys6 DNA-binding domain"/>
    <property type="match status" value="1"/>
</dbReference>
<dbReference type="GO" id="GO:0003677">
    <property type="term" value="F:DNA binding"/>
    <property type="evidence" value="ECO:0007669"/>
    <property type="project" value="UniProtKB-KW"/>
</dbReference>
<protein>
    <recommendedName>
        <fullName evidence="8">Zn(2)-C6 fungal-type domain-containing protein</fullName>
    </recommendedName>
</protein>
<dbReference type="CDD" id="cd00067">
    <property type="entry name" value="GAL4"/>
    <property type="match status" value="1"/>
</dbReference>
<evidence type="ECO:0000256" key="1">
    <source>
        <dbReference type="ARBA" id="ARBA00022723"/>
    </source>
</evidence>
<dbReference type="PANTHER" id="PTHR47171:SF1">
    <property type="entry name" value="ZN(II)2CYS6 TRANSCRIPTION FACTOR (EUROFUNG)"/>
    <property type="match status" value="1"/>
</dbReference>
<dbReference type="EMBL" id="KZ852074">
    <property type="protein sequence ID" value="RDH28681.1"/>
    <property type="molecule type" value="Genomic_DNA"/>
</dbReference>
<dbReference type="Gene3D" id="4.10.240.10">
    <property type="entry name" value="Zn(2)-C6 fungal-type DNA-binding domain"/>
    <property type="match status" value="1"/>
</dbReference>
<evidence type="ECO:0000256" key="6">
    <source>
        <dbReference type="ARBA" id="ARBA00023242"/>
    </source>
</evidence>
<keyword evidence="1" id="KW-0479">Metal-binding</keyword>
<sequence>MASPAGGRARLRASKACQRCSRRKVKCDATQVGCPCSRCRMDNLSDCTLTNSRRGTYDRMNARLSEAESRLRAAATSLSSPPRRLHPDQTDPPLDSAGAASAPSQAAVTREDGAFNIAPTNLQDSSKDTGQSSEATPAIDLDLDLGIPPDAAPSTQSATSTSYRSLSSMFEDFLGQRGHEGVCKAKLVLFDEPSPLTFALHLRKDMDSSLHDASQHVLNSDSLTVIEENVHPKHLSPHDLEYLKARGVFIFPETRMLEEIITVFLDRFYPLYSVVNPKELRKAQQEQKIPWILLHSICFIAMTFCEPAMIYKAGFSSRADARQLYYDQAKALFDLNYENNKIILVKVAILLSFRGPQMDCYWNPCSWIEFGVTMAVALGMHRKSIPNNEASNDRGLLRRLWWTLAIRDAHCSALLGRPFRINISQCDIDMLTLDDFPGHSHPNSSSTSQPICDCCESFEYQVQVAKLSLVLRNIMHFRFGPISEFPEIVGIQEQLSSWKAQLPAALQCVSGQLPMSITAVHLNILLNYHIMLLYMDRPWQSEIHRPSPATSALGGYDSVISTESAALEVSSSAIKLMIRSSMCAIPHEVFPGFFVAGIILYQQAQDVQRAHLARMVRASFDNCQMLLNQAQNTWDPGVWAMKVFEFLFYAVDRTDAADAQKPPNDSYEQGTHIPSAASHTQQYSFPSNQSWSDVPSSSMEFGRHSSMYMADYMLLPNFFTVPFGS</sequence>
<dbReference type="Pfam" id="PF00172">
    <property type="entry name" value="Zn_clus"/>
    <property type="match status" value="1"/>
</dbReference>
<dbReference type="Pfam" id="PF04082">
    <property type="entry name" value="Fungal_trans"/>
    <property type="match status" value="1"/>
</dbReference>
<dbReference type="InterPro" id="IPR001138">
    <property type="entry name" value="Zn2Cys6_DnaBD"/>
</dbReference>
<evidence type="ECO:0000256" key="7">
    <source>
        <dbReference type="SAM" id="MobiDB-lite"/>
    </source>
</evidence>
<evidence type="ECO:0000256" key="2">
    <source>
        <dbReference type="ARBA" id="ARBA00022833"/>
    </source>
</evidence>
<evidence type="ECO:0000313" key="10">
    <source>
        <dbReference type="Proteomes" id="UP000253729"/>
    </source>
</evidence>
<dbReference type="CDD" id="cd12148">
    <property type="entry name" value="fungal_TF_MHR"/>
    <property type="match status" value="1"/>
</dbReference>
<dbReference type="RefSeq" id="XP_026621703.1">
    <property type="nucleotide sequence ID" value="XM_026769588.1"/>
</dbReference>